<sequence length="361" mass="37699">MSAISTLSSFLQNINLVQTEQDRIAKLTYQVDTSQKSESLSGYGTQANQLLNLQSAQSTEKSYVANNTQTSTYLSAYDQSLSQLSSDATKLIGSLDAFTVTDPSAVSNLKALVSGLQVDVAATLNTQVGGRFLYGGTRYTTQPVGNLSTLPTPAIVPAVPPSTTPTVTPLTVAQVPLPTPQTVPATLPLPPYDTQAATLNSATPTAAQLTAATQTYQSQTTTIATNQQINYGVSSNNVAFQHLVYALQCAQAATTSTGANQQAYIQQAASEVQAALSGTPGTSETGIQGLHDSNGTAETLVANANTVHNQTLATLQSQITTITQVDPATVATELSAAQTQLEGSYKVVSSVLNETLLNYLK</sequence>
<reference evidence="1" key="1">
    <citation type="journal article" date="2014" name="Int. J. Syst. Evol. Microbiol.">
        <title>Complete genome sequence of Corynebacterium casei LMG S-19264T (=DSM 44701T), isolated from a smear-ripened cheese.</title>
        <authorList>
            <consortium name="US DOE Joint Genome Institute (JGI-PGF)"/>
            <person name="Walter F."/>
            <person name="Albersmeier A."/>
            <person name="Kalinowski J."/>
            <person name="Ruckert C."/>
        </authorList>
    </citation>
    <scope>NUCLEOTIDE SEQUENCE</scope>
    <source>
        <strain evidence="1">CGMCC 1.15725</strain>
    </source>
</reference>
<comment type="caution">
    <text evidence="1">The sequence shown here is derived from an EMBL/GenBank/DDBJ whole genome shotgun (WGS) entry which is preliminary data.</text>
</comment>
<evidence type="ECO:0008006" key="3">
    <source>
        <dbReference type="Google" id="ProtNLM"/>
    </source>
</evidence>
<reference evidence="1" key="2">
    <citation type="submission" date="2020-09" db="EMBL/GenBank/DDBJ databases">
        <authorList>
            <person name="Sun Q."/>
            <person name="Zhou Y."/>
        </authorList>
    </citation>
    <scope>NUCLEOTIDE SEQUENCE</scope>
    <source>
        <strain evidence="1">CGMCC 1.15725</strain>
    </source>
</reference>
<evidence type="ECO:0000313" key="1">
    <source>
        <dbReference type="EMBL" id="GGF21468.1"/>
    </source>
</evidence>
<keyword evidence="2" id="KW-1185">Reference proteome</keyword>
<organism evidence="1 2">
    <name type="scientific">Aliidongia dinghuensis</name>
    <dbReference type="NCBI Taxonomy" id="1867774"/>
    <lineage>
        <taxon>Bacteria</taxon>
        <taxon>Pseudomonadati</taxon>
        <taxon>Pseudomonadota</taxon>
        <taxon>Alphaproteobacteria</taxon>
        <taxon>Rhodospirillales</taxon>
        <taxon>Dongiaceae</taxon>
        <taxon>Aliidongia</taxon>
    </lineage>
</organism>
<gene>
    <name evidence="1" type="ORF">GCM10011611_29420</name>
</gene>
<proteinExistence type="predicted"/>
<dbReference type="RefSeq" id="WP_189047005.1">
    <property type="nucleotide sequence ID" value="NZ_BMJQ01000007.1"/>
</dbReference>
<dbReference type="Proteomes" id="UP000646365">
    <property type="component" value="Unassembled WGS sequence"/>
</dbReference>
<evidence type="ECO:0000313" key="2">
    <source>
        <dbReference type="Proteomes" id="UP000646365"/>
    </source>
</evidence>
<dbReference type="SUPFAM" id="SSF64518">
    <property type="entry name" value="Phase 1 flagellin"/>
    <property type="match status" value="1"/>
</dbReference>
<name>A0A8J3E3T3_9PROT</name>
<accession>A0A8J3E3T3</accession>
<dbReference type="AlphaFoldDB" id="A0A8J3E3T3"/>
<dbReference type="EMBL" id="BMJQ01000007">
    <property type="protein sequence ID" value="GGF21468.1"/>
    <property type="molecule type" value="Genomic_DNA"/>
</dbReference>
<protein>
    <recommendedName>
        <fullName evidence="3">Flagellin</fullName>
    </recommendedName>
</protein>